<dbReference type="AlphaFoldDB" id="A0AA88DIL0"/>
<gene>
    <name evidence="1" type="ORF">TIFTF001_015159</name>
</gene>
<reference evidence="1" key="1">
    <citation type="submission" date="2023-07" db="EMBL/GenBank/DDBJ databases">
        <title>draft genome sequence of fig (Ficus carica).</title>
        <authorList>
            <person name="Takahashi T."/>
            <person name="Nishimura K."/>
        </authorList>
    </citation>
    <scope>NUCLEOTIDE SEQUENCE</scope>
</reference>
<keyword evidence="2" id="KW-1185">Reference proteome</keyword>
<name>A0AA88DIL0_FICCA</name>
<accession>A0AA88DIL0</accession>
<comment type="caution">
    <text evidence="1">The sequence shown here is derived from an EMBL/GenBank/DDBJ whole genome shotgun (WGS) entry which is preliminary data.</text>
</comment>
<dbReference type="Proteomes" id="UP001187192">
    <property type="component" value="Unassembled WGS sequence"/>
</dbReference>
<evidence type="ECO:0000313" key="2">
    <source>
        <dbReference type="Proteomes" id="UP001187192"/>
    </source>
</evidence>
<protein>
    <submittedName>
        <fullName evidence="1">Uncharacterized protein</fullName>
    </submittedName>
</protein>
<dbReference type="EMBL" id="BTGU01000021">
    <property type="protein sequence ID" value="GMN45969.1"/>
    <property type="molecule type" value="Genomic_DNA"/>
</dbReference>
<organism evidence="1 2">
    <name type="scientific">Ficus carica</name>
    <name type="common">Common fig</name>
    <dbReference type="NCBI Taxonomy" id="3494"/>
    <lineage>
        <taxon>Eukaryota</taxon>
        <taxon>Viridiplantae</taxon>
        <taxon>Streptophyta</taxon>
        <taxon>Embryophyta</taxon>
        <taxon>Tracheophyta</taxon>
        <taxon>Spermatophyta</taxon>
        <taxon>Magnoliopsida</taxon>
        <taxon>eudicotyledons</taxon>
        <taxon>Gunneridae</taxon>
        <taxon>Pentapetalae</taxon>
        <taxon>rosids</taxon>
        <taxon>fabids</taxon>
        <taxon>Rosales</taxon>
        <taxon>Moraceae</taxon>
        <taxon>Ficeae</taxon>
        <taxon>Ficus</taxon>
    </lineage>
</organism>
<evidence type="ECO:0000313" key="1">
    <source>
        <dbReference type="EMBL" id="GMN45969.1"/>
    </source>
</evidence>
<sequence>METSQRMPPLLVLCVSLREYQRADDDMHRLTVLEAPTKCNIARRGCGGGFGEQESALGSTSAGFDKCSSLTQQRGNCKAPRLLPLLEEGVTMWYPSSCSIGKCYKSSRVRIHLEEKIINFVVMTTRM</sequence>
<proteinExistence type="predicted"/>